<name>A0AAV5C928_ELECO</name>
<dbReference type="AlphaFoldDB" id="A0AAV5C928"/>
<accession>A0AAV5C928</accession>
<dbReference type="Pfam" id="PF20100">
    <property type="entry name" value="DUF6490"/>
    <property type="match status" value="1"/>
</dbReference>
<reference evidence="2" key="1">
    <citation type="journal article" date="2018" name="DNA Res.">
        <title>Multiple hybrid de novo genome assembly of finger millet, an orphan allotetraploid crop.</title>
        <authorList>
            <person name="Hatakeyama M."/>
            <person name="Aluri S."/>
            <person name="Balachadran M.T."/>
            <person name="Sivarajan S.R."/>
            <person name="Patrignani A."/>
            <person name="Gruter S."/>
            <person name="Poveda L."/>
            <person name="Shimizu-Inatsugi R."/>
            <person name="Baeten J."/>
            <person name="Francoijs K.J."/>
            <person name="Nataraja K.N."/>
            <person name="Reddy Y.A.N."/>
            <person name="Phadnis S."/>
            <person name="Ravikumar R.L."/>
            <person name="Schlapbach R."/>
            <person name="Sreeman S.M."/>
            <person name="Shimizu K.K."/>
        </authorList>
    </citation>
    <scope>NUCLEOTIDE SEQUENCE</scope>
</reference>
<keyword evidence="1" id="KW-0472">Membrane</keyword>
<dbReference type="EMBL" id="BQKI01000005">
    <property type="protein sequence ID" value="GJM94792.1"/>
    <property type="molecule type" value="Genomic_DNA"/>
</dbReference>
<organism evidence="2 3">
    <name type="scientific">Eleusine coracana subsp. coracana</name>
    <dbReference type="NCBI Taxonomy" id="191504"/>
    <lineage>
        <taxon>Eukaryota</taxon>
        <taxon>Viridiplantae</taxon>
        <taxon>Streptophyta</taxon>
        <taxon>Embryophyta</taxon>
        <taxon>Tracheophyta</taxon>
        <taxon>Spermatophyta</taxon>
        <taxon>Magnoliopsida</taxon>
        <taxon>Liliopsida</taxon>
        <taxon>Poales</taxon>
        <taxon>Poaceae</taxon>
        <taxon>PACMAD clade</taxon>
        <taxon>Chloridoideae</taxon>
        <taxon>Cynodonteae</taxon>
        <taxon>Eleusininae</taxon>
        <taxon>Eleusine</taxon>
    </lineage>
</organism>
<feature type="transmembrane region" description="Helical" evidence="1">
    <location>
        <begin position="103"/>
        <end position="120"/>
    </location>
</feature>
<feature type="transmembrane region" description="Helical" evidence="1">
    <location>
        <begin position="126"/>
        <end position="150"/>
    </location>
</feature>
<feature type="transmembrane region" description="Helical" evidence="1">
    <location>
        <begin position="66"/>
        <end position="83"/>
    </location>
</feature>
<reference evidence="2" key="2">
    <citation type="submission" date="2021-12" db="EMBL/GenBank/DDBJ databases">
        <title>Resequencing data analysis of finger millet.</title>
        <authorList>
            <person name="Hatakeyama M."/>
            <person name="Aluri S."/>
            <person name="Balachadran M.T."/>
            <person name="Sivarajan S.R."/>
            <person name="Poveda L."/>
            <person name="Shimizu-Inatsugi R."/>
            <person name="Schlapbach R."/>
            <person name="Sreeman S.M."/>
            <person name="Shimizu K.K."/>
        </authorList>
    </citation>
    <scope>NUCLEOTIDE SEQUENCE</scope>
</reference>
<dbReference type="InterPro" id="IPR045501">
    <property type="entry name" value="DUF6490"/>
</dbReference>
<dbReference type="PANTHER" id="PTHR46610:SF20">
    <property type="entry name" value="OS05G0181300 PROTEIN"/>
    <property type="match status" value="1"/>
</dbReference>
<dbReference type="PANTHER" id="PTHR46610">
    <property type="entry name" value="OS05G0181300 PROTEIN"/>
    <property type="match status" value="1"/>
</dbReference>
<keyword evidence="1" id="KW-0812">Transmembrane</keyword>
<dbReference type="Proteomes" id="UP001054889">
    <property type="component" value="Unassembled WGS sequence"/>
</dbReference>
<protein>
    <submittedName>
        <fullName evidence="2">Uncharacterized protein</fullName>
    </submittedName>
</protein>
<sequence length="160" mass="17259">MGVVVLSVANAHTQSPSEPAADHQEQASHHGALVVLGHLTRALAFAAVTYSFAVTAWQARRDGGDAAFVVGAYAALAALLLFLRRAEQLTPASPAWERRRLQAAVWALSTALSCAFAYRVSLLMPAALVVLVWCMTSFVALMGFYMLVLCKYQQHQKALS</sequence>
<comment type="caution">
    <text evidence="2">The sequence shown here is derived from an EMBL/GenBank/DDBJ whole genome shotgun (WGS) entry which is preliminary data.</text>
</comment>
<evidence type="ECO:0000313" key="3">
    <source>
        <dbReference type="Proteomes" id="UP001054889"/>
    </source>
</evidence>
<keyword evidence="1" id="KW-1133">Transmembrane helix</keyword>
<keyword evidence="3" id="KW-1185">Reference proteome</keyword>
<gene>
    <name evidence="2" type="primary">ga11471</name>
    <name evidence="2" type="ORF">PR202_ga11471</name>
</gene>
<proteinExistence type="predicted"/>
<feature type="transmembrane region" description="Helical" evidence="1">
    <location>
        <begin position="42"/>
        <end position="60"/>
    </location>
</feature>
<evidence type="ECO:0000313" key="2">
    <source>
        <dbReference type="EMBL" id="GJM94792.1"/>
    </source>
</evidence>
<evidence type="ECO:0000256" key="1">
    <source>
        <dbReference type="SAM" id="Phobius"/>
    </source>
</evidence>